<gene>
    <name evidence="4" type="ORF">S12H4_43811</name>
</gene>
<evidence type="ECO:0000313" key="4">
    <source>
        <dbReference type="EMBL" id="GAJ10835.1"/>
    </source>
</evidence>
<keyword evidence="3" id="KW-0998">Cell outer membrane</keyword>
<protein>
    <submittedName>
        <fullName evidence="4">Uncharacterized protein</fullName>
    </submittedName>
</protein>
<proteinExistence type="predicted"/>
<evidence type="ECO:0000256" key="3">
    <source>
        <dbReference type="ARBA" id="ARBA00023237"/>
    </source>
</evidence>
<dbReference type="Gene3D" id="2.40.170.20">
    <property type="entry name" value="TonB-dependent receptor, beta-barrel domain"/>
    <property type="match status" value="1"/>
</dbReference>
<accession>X1VPC5</accession>
<evidence type="ECO:0000256" key="2">
    <source>
        <dbReference type="ARBA" id="ARBA00023136"/>
    </source>
</evidence>
<evidence type="ECO:0000256" key="1">
    <source>
        <dbReference type="ARBA" id="ARBA00004442"/>
    </source>
</evidence>
<dbReference type="InterPro" id="IPR036942">
    <property type="entry name" value="Beta-barrel_TonB_sf"/>
</dbReference>
<keyword evidence="2" id="KW-0472">Membrane</keyword>
<dbReference type="GO" id="GO:0009279">
    <property type="term" value="C:cell outer membrane"/>
    <property type="evidence" value="ECO:0007669"/>
    <property type="project" value="UniProtKB-SubCell"/>
</dbReference>
<dbReference type="EMBL" id="BARW01026929">
    <property type="protein sequence ID" value="GAJ10835.1"/>
    <property type="molecule type" value="Genomic_DNA"/>
</dbReference>
<dbReference type="SUPFAM" id="SSF56935">
    <property type="entry name" value="Porins"/>
    <property type="match status" value="1"/>
</dbReference>
<reference evidence="4" key="1">
    <citation type="journal article" date="2014" name="Front. Microbiol.">
        <title>High frequency of phylogenetically diverse reductive dehalogenase-homologous genes in deep subseafloor sedimentary metagenomes.</title>
        <authorList>
            <person name="Kawai M."/>
            <person name="Futagami T."/>
            <person name="Toyoda A."/>
            <person name="Takaki Y."/>
            <person name="Nishi S."/>
            <person name="Hori S."/>
            <person name="Arai W."/>
            <person name="Tsubouchi T."/>
            <person name="Morono Y."/>
            <person name="Uchiyama I."/>
            <person name="Ito T."/>
            <person name="Fujiyama A."/>
            <person name="Inagaki F."/>
            <person name="Takami H."/>
        </authorList>
    </citation>
    <scope>NUCLEOTIDE SEQUENCE</scope>
    <source>
        <strain evidence="4">Expedition CK06-06</strain>
    </source>
</reference>
<sequence>VPYIPAVESVIQGYMVPRRKWKIRGALNFTGEHYVQTGSGDTVDAFVTVDMGVERDIRNLFNIYCDLRNITNSEGAWWTDGYQIPGIGFYAGVKVNY</sequence>
<comment type="subcellular location">
    <subcellularLocation>
        <location evidence="1">Cell outer membrane</location>
    </subcellularLocation>
</comment>
<name>X1VPC5_9ZZZZ</name>
<comment type="caution">
    <text evidence="4">The sequence shown here is derived from an EMBL/GenBank/DDBJ whole genome shotgun (WGS) entry which is preliminary data.</text>
</comment>
<organism evidence="4">
    <name type="scientific">marine sediment metagenome</name>
    <dbReference type="NCBI Taxonomy" id="412755"/>
    <lineage>
        <taxon>unclassified sequences</taxon>
        <taxon>metagenomes</taxon>
        <taxon>ecological metagenomes</taxon>
    </lineage>
</organism>
<dbReference type="AlphaFoldDB" id="X1VPC5"/>
<feature type="non-terminal residue" evidence="4">
    <location>
        <position position="1"/>
    </location>
</feature>